<dbReference type="RefSeq" id="WP_125578934.1">
    <property type="nucleotide sequence ID" value="NZ_JBHTOF010000008.1"/>
</dbReference>
<gene>
    <name evidence="2" type="ORF">ACFQ4L_00190</name>
</gene>
<dbReference type="EMBL" id="JBHTOF010000008">
    <property type="protein sequence ID" value="MFD1464520.1"/>
    <property type="molecule type" value="Genomic_DNA"/>
</dbReference>
<evidence type="ECO:0000313" key="2">
    <source>
        <dbReference type="EMBL" id="MFD1464520.1"/>
    </source>
</evidence>
<dbReference type="PANTHER" id="PTHR33055:SF3">
    <property type="entry name" value="PUTATIVE TRANSPOSASE FOR IS117-RELATED"/>
    <property type="match status" value="1"/>
</dbReference>
<accession>A0ABW4DMP3</accession>
<protein>
    <submittedName>
        <fullName evidence="2">Transposase</fullName>
    </submittedName>
</protein>
<reference evidence="3" key="1">
    <citation type="journal article" date="2019" name="Int. J. Syst. Evol. Microbiol.">
        <title>The Global Catalogue of Microorganisms (GCM) 10K type strain sequencing project: providing services to taxonomists for standard genome sequencing and annotation.</title>
        <authorList>
            <consortium name="The Broad Institute Genomics Platform"/>
            <consortium name="The Broad Institute Genome Sequencing Center for Infectious Disease"/>
            <person name="Wu L."/>
            <person name="Ma J."/>
        </authorList>
    </citation>
    <scope>NUCLEOTIDE SEQUENCE [LARGE SCALE GENOMIC DNA]</scope>
    <source>
        <strain evidence="3">CCM 8951</strain>
    </source>
</reference>
<dbReference type="InterPro" id="IPR002525">
    <property type="entry name" value="Transp_IS110-like_N"/>
</dbReference>
<keyword evidence="3" id="KW-1185">Reference proteome</keyword>
<dbReference type="InterPro" id="IPR047650">
    <property type="entry name" value="Transpos_IS110"/>
</dbReference>
<dbReference type="Pfam" id="PF01548">
    <property type="entry name" value="DEDD_Tnp_IS110"/>
    <property type="match status" value="1"/>
</dbReference>
<evidence type="ECO:0000313" key="3">
    <source>
        <dbReference type="Proteomes" id="UP001597244"/>
    </source>
</evidence>
<name>A0ABW4DMP3_9LACO</name>
<proteinExistence type="predicted"/>
<evidence type="ECO:0000259" key="1">
    <source>
        <dbReference type="Pfam" id="PF01548"/>
    </source>
</evidence>
<feature type="domain" description="Transposase IS110-like N-terminal" evidence="1">
    <location>
        <begin position="5"/>
        <end position="161"/>
    </location>
</feature>
<organism evidence="2 3">
    <name type="scientific">Lapidilactobacillus mulanensis</name>
    <dbReference type="NCBI Taxonomy" id="2485999"/>
    <lineage>
        <taxon>Bacteria</taxon>
        <taxon>Bacillati</taxon>
        <taxon>Bacillota</taxon>
        <taxon>Bacilli</taxon>
        <taxon>Lactobacillales</taxon>
        <taxon>Lactobacillaceae</taxon>
        <taxon>Lapidilactobacillus</taxon>
    </lineage>
</organism>
<comment type="caution">
    <text evidence="2">The sequence shown here is derived from an EMBL/GenBank/DDBJ whole genome shotgun (WGS) entry which is preliminary data.</text>
</comment>
<sequence length="359" mass="40839">MNLNVGIDVSKAKPDYCGLDSDHNICFQDEAANQPIGVSTIKQAILQAAEVRSYDHIIIGMEATSMYNILPSYTFEHDHELNSLDVKVVTLNPKMTHKFSQVYDEDKTDKVDAMNIAEFIGLGRYTVPVPRDEAHFALQRLTRERFHLIKQINDCKSHFLNNLYYKLNTIDAELPTSVFGNTMMTVLADERYSLNELAELPLEQLISDLNEMGRGRFGDPEVVAKALKAAVRSSYRIGQTILNSVNMVLGMYANEIRMFSRQKKKLDQSIGKLLEAFPEAQCLRSVPGIGPVYTAGILAGDQYLRYYLVEAADSVRRHDPTFTAYYDKKYREVPKYQHRRADLLTARKLVRLVFALEPV</sequence>
<dbReference type="Proteomes" id="UP001597244">
    <property type="component" value="Unassembled WGS sequence"/>
</dbReference>
<dbReference type="PANTHER" id="PTHR33055">
    <property type="entry name" value="TRANSPOSASE FOR INSERTION SEQUENCE ELEMENT IS1111A"/>
    <property type="match status" value="1"/>
</dbReference>